<dbReference type="PANTHER" id="PTHR48050">
    <property type="entry name" value="STEROL 3-BETA-GLUCOSYLTRANSFERASE"/>
    <property type="match status" value="1"/>
</dbReference>
<dbReference type="InterPro" id="IPR010610">
    <property type="entry name" value="EryCIII-like_C"/>
</dbReference>
<evidence type="ECO:0000313" key="2">
    <source>
        <dbReference type="EMBL" id="RUP45678.1"/>
    </source>
</evidence>
<reference evidence="2 3" key="1">
    <citation type="journal article" date="2018" name="New Phytol.">
        <title>Phylogenomics of Endogonaceae and evolution of mycorrhizas within Mucoromycota.</title>
        <authorList>
            <person name="Chang Y."/>
            <person name="Desiro A."/>
            <person name="Na H."/>
            <person name="Sandor L."/>
            <person name="Lipzen A."/>
            <person name="Clum A."/>
            <person name="Barry K."/>
            <person name="Grigoriev I.V."/>
            <person name="Martin F.M."/>
            <person name="Stajich J.E."/>
            <person name="Smith M.E."/>
            <person name="Bonito G."/>
            <person name="Spatafora J.W."/>
        </authorList>
    </citation>
    <scope>NUCLEOTIDE SEQUENCE [LARGE SCALE GENOMIC DNA]</scope>
    <source>
        <strain evidence="2 3">GMNB39</strain>
    </source>
</reference>
<proteinExistence type="predicted"/>
<dbReference type="AlphaFoldDB" id="A0A433D4B9"/>
<organism evidence="2 3">
    <name type="scientific">Jimgerdemannia flammicorona</name>
    <dbReference type="NCBI Taxonomy" id="994334"/>
    <lineage>
        <taxon>Eukaryota</taxon>
        <taxon>Fungi</taxon>
        <taxon>Fungi incertae sedis</taxon>
        <taxon>Mucoromycota</taxon>
        <taxon>Mucoromycotina</taxon>
        <taxon>Endogonomycetes</taxon>
        <taxon>Endogonales</taxon>
        <taxon>Endogonaceae</taxon>
        <taxon>Jimgerdemannia</taxon>
    </lineage>
</organism>
<accession>A0A433D4B9</accession>
<protein>
    <recommendedName>
        <fullName evidence="1">Erythromycin biosynthesis protein CIII-like C-terminal domain-containing protein</fullName>
    </recommendedName>
</protein>
<dbReference type="SUPFAM" id="SSF53756">
    <property type="entry name" value="UDP-Glycosyltransferase/glycogen phosphorylase"/>
    <property type="match status" value="1"/>
</dbReference>
<keyword evidence="3" id="KW-1185">Reference proteome</keyword>
<dbReference type="Pfam" id="PF06722">
    <property type="entry name" value="EryCIII-like_C"/>
    <property type="match status" value="1"/>
</dbReference>
<dbReference type="PANTHER" id="PTHR48050:SF11">
    <property type="entry name" value="GLYCOSYLTRANSFERASE"/>
    <property type="match status" value="1"/>
</dbReference>
<comment type="caution">
    <text evidence="2">The sequence shown here is derived from an EMBL/GenBank/DDBJ whole genome shotgun (WGS) entry which is preliminary data.</text>
</comment>
<evidence type="ECO:0000313" key="3">
    <source>
        <dbReference type="Proteomes" id="UP000268093"/>
    </source>
</evidence>
<dbReference type="Proteomes" id="UP000268093">
    <property type="component" value="Unassembled WGS sequence"/>
</dbReference>
<evidence type="ECO:0000259" key="1">
    <source>
        <dbReference type="Pfam" id="PF06722"/>
    </source>
</evidence>
<dbReference type="InterPro" id="IPR050426">
    <property type="entry name" value="Glycosyltransferase_28"/>
</dbReference>
<feature type="domain" description="Erythromycin biosynthesis protein CIII-like C-terminal" evidence="1">
    <location>
        <begin position="374"/>
        <end position="428"/>
    </location>
</feature>
<dbReference type="EMBL" id="RBNI01006910">
    <property type="protein sequence ID" value="RUP45678.1"/>
    <property type="molecule type" value="Genomic_DNA"/>
</dbReference>
<sequence length="505" mass="56565">MEAWSIAEKICVPCVGVSMFVLDLWRVPDEFEAMLRDEYPDIYGVLTTVKGYNARAKRAVGQDIISDVGDEASSKRRRFRSLSTDIPEQLSWTQQRKVVPPIPPSVNYEHVNHWLWRLFLDDIGEYRERTLGLCPVPFLEEVERQTCNGVQLPPPPRLLYALSATVCCREASTWPQDGGILACGFWKDDEMDRDLVTKILRLRAGRESGSRLKFEGEDESPTYHVATSHLPLVMDVPASIPLTEPEVALTRLIDFVYDNHPPTSVMFPGDNEAPKTFTKSIVYIGFGSMDSLHPTMRDPDFVRLLGGSILTALSRFNVKTIWATSGVDTVCHRELTSFVGSHCNPSSLSGVLLHPHAIPHSFLFPIISKSGGLAIHHGGAGTFAACAFAGVAQVIMPIQFDQPYWGERVVEMGIGRVICVQELELEAVDAEENDVPRSEVDQFIHGARLWEDAVRWCLSELSNSKGGQIEDNLKIRLNHWRDALRNESAERGLDFAVRVLAEELR</sequence>
<dbReference type="OrthoDB" id="5835829at2759"/>
<dbReference type="GO" id="GO:0016757">
    <property type="term" value="F:glycosyltransferase activity"/>
    <property type="evidence" value="ECO:0007669"/>
    <property type="project" value="UniProtKB-ARBA"/>
</dbReference>
<dbReference type="Gene3D" id="3.40.50.2000">
    <property type="entry name" value="Glycogen Phosphorylase B"/>
    <property type="match status" value="1"/>
</dbReference>
<gene>
    <name evidence="2" type="ORF">BC936DRAFT_147869</name>
</gene>
<name>A0A433D4B9_9FUNG</name>